<dbReference type="AlphaFoldDB" id="G4ZL52"/>
<dbReference type="Proteomes" id="UP000002640">
    <property type="component" value="Unassembled WGS sequence"/>
</dbReference>
<dbReference type="InParanoid" id="G4ZL52"/>
<feature type="non-terminal residue" evidence="1">
    <location>
        <position position="1"/>
    </location>
</feature>
<gene>
    <name evidence="1" type="ORF">PHYSODRAFT_505631</name>
</gene>
<proteinExistence type="predicted"/>
<reference evidence="1 2" key="1">
    <citation type="journal article" date="2006" name="Science">
        <title>Phytophthora genome sequences uncover evolutionary origins and mechanisms of pathogenesis.</title>
        <authorList>
            <person name="Tyler B.M."/>
            <person name="Tripathy S."/>
            <person name="Zhang X."/>
            <person name="Dehal P."/>
            <person name="Jiang R.H."/>
            <person name="Aerts A."/>
            <person name="Arredondo F.D."/>
            <person name="Baxter L."/>
            <person name="Bensasson D."/>
            <person name="Beynon J.L."/>
            <person name="Chapman J."/>
            <person name="Damasceno C.M."/>
            <person name="Dorrance A.E."/>
            <person name="Dou D."/>
            <person name="Dickerman A.W."/>
            <person name="Dubchak I.L."/>
            <person name="Garbelotto M."/>
            <person name="Gijzen M."/>
            <person name="Gordon S.G."/>
            <person name="Govers F."/>
            <person name="Grunwald N.J."/>
            <person name="Huang W."/>
            <person name="Ivors K.L."/>
            <person name="Jones R.W."/>
            <person name="Kamoun S."/>
            <person name="Krampis K."/>
            <person name="Lamour K.H."/>
            <person name="Lee M.K."/>
            <person name="McDonald W.H."/>
            <person name="Medina M."/>
            <person name="Meijer H.J."/>
            <person name="Nordberg E.K."/>
            <person name="Maclean D.J."/>
            <person name="Ospina-Giraldo M.D."/>
            <person name="Morris P.F."/>
            <person name="Phuntumart V."/>
            <person name="Putnam N.H."/>
            <person name="Rash S."/>
            <person name="Rose J.K."/>
            <person name="Sakihama Y."/>
            <person name="Salamov A.A."/>
            <person name="Savidor A."/>
            <person name="Scheuring C.F."/>
            <person name="Smith B.M."/>
            <person name="Sobral B.W."/>
            <person name="Terry A."/>
            <person name="Torto-Alalibo T.A."/>
            <person name="Win J."/>
            <person name="Xu Z."/>
            <person name="Zhang H."/>
            <person name="Grigoriev I.V."/>
            <person name="Rokhsar D.S."/>
            <person name="Boore J.L."/>
        </authorList>
    </citation>
    <scope>NUCLEOTIDE SEQUENCE [LARGE SCALE GENOMIC DNA]</scope>
    <source>
        <strain evidence="1 2">P6497</strain>
    </source>
</reference>
<protein>
    <submittedName>
        <fullName evidence="1">Uncharacterized protein</fullName>
    </submittedName>
</protein>
<name>G4ZL52_PHYSP</name>
<dbReference type="RefSeq" id="XP_009529023.1">
    <property type="nucleotide sequence ID" value="XM_009530728.1"/>
</dbReference>
<dbReference type="KEGG" id="psoj:PHYSODRAFT_505631"/>
<sequence>VAGFRALCASRKAPPISKSLQLRIVELTGGYIQQHVVGLGRIWFILTTVCFATLWTQRNRVVFEDEETSESSVAEFQVAGTRQIQAVARHESRDPKTADNGAALQLCLDSSLSMPTNPSRQTFRQAAPGLCWKQSKPI</sequence>
<dbReference type="EMBL" id="JH159155">
    <property type="protein sequence ID" value="EGZ15274.1"/>
    <property type="molecule type" value="Genomic_DNA"/>
</dbReference>
<organism evidence="1 2">
    <name type="scientific">Phytophthora sojae (strain P6497)</name>
    <name type="common">Soybean stem and root rot agent</name>
    <name type="synonym">Phytophthora megasperma f. sp. glycines</name>
    <dbReference type="NCBI Taxonomy" id="1094619"/>
    <lineage>
        <taxon>Eukaryota</taxon>
        <taxon>Sar</taxon>
        <taxon>Stramenopiles</taxon>
        <taxon>Oomycota</taxon>
        <taxon>Peronosporomycetes</taxon>
        <taxon>Peronosporales</taxon>
        <taxon>Peronosporaceae</taxon>
        <taxon>Phytophthora</taxon>
    </lineage>
</organism>
<keyword evidence="2" id="KW-1185">Reference proteome</keyword>
<evidence type="ECO:0000313" key="2">
    <source>
        <dbReference type="Proteomes" id="UP000002640"/>
    </source>
</evidence>
<accession>G4ZL52</accession>
<evidence type="ECO:0000313" key="1">
    <source>
        <dbReference type="EMBL" id="EGZ15274.1"/>
    </source>
</evidence>
<dbReference type="GeneID" id="20658512"/>